<dbReference type="InterPro" id="IPR008042">
    <property type="entry name" value="Retrotrans_Pao"/>
</dbReference>
<protein>
    <recommendedName>
        <fullName evidence="3">Pao retrotransposon peptidase</fullName>
    </recommendedName>
</protein>
<sequence length="321" mass="36579">MFLDLNVNLREFNTNDQELMKKMPDKDKTSNSTQKLLGITWDAKIGKFLVECKVLVSDNITKRTVTSATAAVYDPMGWFLPILLKAKIFLHNLGRDRYDWDKEIKGSKRQEWEEIVGQANGFQKSPPRCTALKISLATSADVSTNAMCVRTYLLTDSQSHLLIGKSKLASLQHKTTMPKHELNAFTLAARLTNSIFQQLSSSLSIRTAYVFSDSEITLNWIKSKPQKETGIFTFNRLCEIYHLGENLKSQGCQIYFGYVSTQDNPADCGTRGLKKNDFRDHFWWTGPKFLTQERHSWPAKTCLLQSPKSKMTNHSLLLPVN</sequence>
<dbReference type="PANTHER" id="PTHR47331">
    <property type="entry name" value="PHD-TYPE DOMAIN-CONTAINING PROTEIN"/>
    <property type="match status" value="1"/>
</dbReference>
<dbReference type="EMBL" id="KN549553">
    <property type="protein sequence ID" value="KHJ96948.1"/>
    <property type="molecule type" value="Genomic_DNA"/>
</dbReference>
<keyword evidence="2" id="KW-1185">Reference proteome</keyword>
<evidence type="ECO:0008006" key="3">
    <source>
        <dbReference type="Google" id="ProtNLM"/>
    </source>
</evidence>
<organism evidence="1 2">
    <name type="scientific">Oesophagostomum dentatum</name>
    <name type="common">Nodular worm</name>
    <dbReference type="NCBI Taxonomy" id="61180"/>
    <lineage>
        <taxon>Eukaryota</taxon>
        <taxon>Metazoa</taxon>
        <taxon>Ecdysozoa</taxon>
        <taxon>Nematoda</taxon>
        <taxon>Chromadorea</taxon>
        <taxon>Rhabditida</taxon>
        <taxon>Rhabditina</taxon>
        <taxon>Rhabditomorpha</taxon>
        <taxon>Strongyloidea</taxon>
        <taxon>Strongylidae</taxon>
        <taxon>Oesophagostomum</taxon>
    </lineage>
</organism>
<proteinExistence type="predicted"/>
<reference evidence="1 2" key="1">
    <citation type="submission" date="2014-03" db="EMBL/GenBank/DDBJ databases">
        <title>Draft genome of the hookworm Oesophagostomum dentatum.</title>
        <authorList>
            <person name="Mitreva M."/>
        </authorList>
    </citation>
    <scope>NUCLEOTIDE SEQUENCE [LARGE SCALE GENOMIC DNA]</scope>
    <source>
        <strain evidence="1 2">OD-Hann</strain>
    </source>
</reference>
<dbReference type="Proteomes" id="UP000053660">
    <property type="component" value="Unassembled WGS sequence"/>
</dbReference>
<accession>A0A0B1THA8</accession>
<name>A0A0B1THA8_OESDE</name>
<evidence type="ECO:0000313" key="1">
    <source>
        <dbReference type="EMBL" id="KHJ96948.1"/>
    </source>
</evidence>
<dbReference type="AlphaFoldDB" id="A0A0B1THA8"/>
<dbReference type="Pfam" id="PF05380">
    <property type="entry name" value="Peptidase_A17"/>
    <property type="match status" value="1"/>
</dbReference>
<dbReference type="OrthoDB" id="5877161at2759"/>
<evidence type="ECO:0000313" key="2">
    <source>
        <dbReference type="Proteomes" id="UP000053660"/>
    </source>
</evidence>
<gene>
    <name evidence="1" type="ORF">OESDEN_03078</name>
</gene>